<dbReference type="InterPro" id="IPR010260">
    <property type="entry name" value="AlpA"/>
</dbReference>
<evidence type="ECO:0000313" key="2">
    <source>
        <dbReference type="Proteomes" id="UP000218103"/>
    </source>
</evidence>
<name>A0ABN5CSW1_BURCE</name>
<accession>A0ABN5CSW1</accession>
<dbReference type="Gene3D" id="1.10.238.160">
    <property type="match status" value="1"/>
</dbReference>
<dbReference type="Proteomes" id="UP000218103">
    <property type="component" value="Chromosome 1"/>
</dbReference>
<sequence length="43" mass="4807">MGLSKSEVYRRIGARTFPAGVKLGDRAVAWRESAVEDWIRALS</sequence>
<dbReference type="EMBL" id="CP023518">
    <property type="protein sequence ID" value="ATF77816.1"/>
    <property type="molecule type" value="Genomic_DNA"/>
</dbReference>
<evidence type="ECO:0000313" key="1">
    <source>
        <dbReference type="EMBL" id="ATF77816.1"/>
    </source>
</evidence>
<keyword evidence="2" id="KW-1185">Reference proteome</keyword>
<dbReference type="Pfam" id="PF05930">
    <property type="entry name" value="Phage_AlpA"/>
    <property type="match status" value="1"/>
</dbReference>
<reference evidence="2" key="1">
    <citation type="submission" date="2017-09" db="EMBL/GenBank/DDBJ databases">
        <title>FDA dAtabase for Regulatory Grade micrObial Sequences (FDA-ARGOS): Supporting development and validation of Infectious Disease Dx tests.</title>
        <authorList>
            <person name="Minogue T."/>
            <person name="Wolcott M."/>
            <person name="Wasieloski L."/>
            <person name="Aguilar W."/>
            <person name="Moore D."/>
            <person name="Tallon L.J."/>
            <person name="Sadzewicz L."/>
            <person name="Ott S."/>
            <person name="Zhao X."/>
            <person name="Nagaraj S."/>
            <person name="Vavikolanu K."/>
            <person name="Aluvathingal J."/>
            <person name="Nadendla S."/>
            <person name="Sichtig H."/>
        </authorList>
    </citation>
    <scope>NUCLEOTIDE SEQUENCE [LARGE SCALE GENOMIC DNA]</scope>
    <source>
        <strain evidence="2">FDAARGOS_388</strain>
    </source>
</reference>
<proteinExistence type="predicted"/>
<gene>
    <name evidence="1" type="ORF">CO711_10510</name>
</gene>
<protein>
    <submittedName>
        <fullName evidence="1">AlpA family phage regulatory protein</fullName>
    </submittedName>
</protein>
<organism evidence="1 2">
    <name type="scientific">Burkholderia cepacia</name>
    <name type="common">Pseudomonas cepacia</name>
    <dbReference type="NCBI Taxonomy" id="292"/>
    <lineage>
        <taxon>Bacteria</taxon>
        <taxon>Pseudomonadati</taxon>
        <taxon>Pseudomonadota</taxon>
        <taxon>Betaproteobacteria</taxon>
        <taxon>Burkholderiales</taxon>
        <taxon>Burkholderiaceae</taxon>
        <taxon>Burkholderia</taxon>
        <taxon>Burkholderia cepacia complex</taxon>
    </lineage>
</organism>